<evidence type="ECO:0000256" key="1">
    <source>
        <dbReference type="SAM" id="Phobius"/>
    </source>
</evidence>
<organism evidence="2 3">
    <name type="scientific">Halapricum desulfuricans</name>
    <dbReference type="NCBI Taxonomy" id="2841257"/>
    <lineage>
        <taxon>Archaea</taxon>
        <taxon>Methanobacteriati</taxon>
        <taxon>Methanobacteriota</taxon>
        <taxon>Stenosarchaea group</taxon>
        <taxon>Halobacteria</taxon>
        <taxon>Halobacteriales</taxon>
        <taxon>Haloarculaceae</taxon>
        <taxon>Halapricum</taxon>
    </lineage>
</organism>
<feature type="transmembrane region" description="Helical" evidence="1">
    <location>
        <begin position="63"/>
        <end position="81"/>
    </location>
</feature>
<keyword evidence="1" id="KW-0472">Membrane</keyword>
<dbReference type="RefSeq" id="WP_229121582.1">
    <property type="nucleotide sequence ID" value="NZ_CP064791.1"/>
</dbReference>
<evidence type="ECO:0000313" key="2">
    <source>
        <dbReference type="EMBL" id="QSG13620.1"/>
    </source>
</evidence>
<keyword evidence="1" id="KW-1133">Transmembrane helix</keyword>
<dbReference type="GeneID" id="68856699"/>
<protein>
    <submittedName>
        <fullName evidence="2">Putative membrane protein</fullName>
    </submittedName>
</protein>
<sequence length="121" mass="12565">MLQRLFDPIVRRELGAGVTNAALGGLLALVVGIEASLWWVVPIVAVATAAVAGASDRGYNGDYLTAVVGGAIVLGLIWLWVTYRPVLSVLALVLVGTGIGFGANRLVFGVVVPVPESRRGQ</sequence>
<evidence type="ECO:0000313" key="3">
    <source>
        <dbReference type="Proteomes" id="UP000663292"/>
    </source>
</evidence>
<reference evidence="2 3" key="1">
    <citation type="submission" date="2020-11" db="EMBL/GenBank/DDBJ databases">
        <title>Carbohydrate-dependent, anaerobic sulfur respiration: A novel catabolism in halophilic archaea.</title>
        <authorList>
            <person name="Sorokin D.Y."/>
            <person name="Messina E."/>
            <person name="Smedile F."/>
            <person name="La Cono V."/>
            <person name="Hallsworth J.E."/>
            <person name="Yakimov M.M."/>
        </authorList>
    </citation>
    <scope>NUCLEOTIDE SEQUENCE [LARGE SCALE GENOMIC DNA]</scope>
    <source>
        <strain evidence="2 3">HSR-Est</strain>
    </source>
</reference>
<keyword evidence="1" id="KW-0812">Transmembrane</keyword>
<dbReference type="AlphaFoldDB" id="A0A897NGP9"/>
<dbReference type="Proteomes" id="UP000663292">
    <property type="component" value="Chromosome"/>
</dbReference>
<proteinExistence type="predicted"/>
<feature type="transmembrane region" description="Helical" evidence="1">
    <location>
        <begin position="87"/>
        <end position="112"/>
    </location>
</feature>
<name>A0A897NGP9_9EURY</name>
<gene>
    <name evidence="2" type="ORF">HSEST_0057</name>
</gene>
<dbReference type="EMBL" id="CP064791">
    <property type="protein sequence ID" value="QSG13620.1"/>
    <property type="molecule type" value="Genomic_DNA"/>
</dbReference>
<accession>A0A897NGP9</accession>
<keyword evidence="3" id="KW-1185">Reference proteome</keyword>